<name>K1QP81_MAGGI</name>
<dbReference type="HOGENOM" id="CLU_2443007_0_0_1"/>
<dbReference type="InParanoid" id="K1QP81"/>
<dbReference type="AlphaFoldDB" id="K1QP81"/>
<evidence type="ECO:0000313" key="1">
    <source>
        <dbReference type="EMBL" id="EKC32904.1"/>
    </source>
</evidence>
<organism evidence="1">
    <name type="scientific">Magallana gigas</name>
    <name type="common">Pacific oyster</name>
    <name type="synonym">Crassostrea gigas</name>
    <dbReference type="NCBI Taxonomy" id="29159"/>
    <lineage>
        <taxon>Eukaryota</taxon>
        <taxon>Metazoa</taxon>
        <taxon>Spiralia</taxon>
        <taxon>Lophotrochozoa</taxon>
        <taxon>Mollusca</taxon>
        <taxon>Bivalvia</taxon>
        <taxon>Autobranchia</taxon>
        <taxon>Pteriomorphia</taxon>
        <taxon>Ostreida</taxon>
        <taxon>Ostreoidea</taxon>
        <taxon>Ostreidae</taxon>
        <taxon>Magallana</taxon>
    </lineage>
</organism>
<accession>K1QP81</accession>
<reference evidence="1" key="1">
    <citation type="journal article" date="2012" name="Nature">
        <title>The oyster genome reveals stress adaptation and complexity of shell formation.</title>
        <authorList>
            <person name="Zhang G."/>
            <person name="Fang X."/>
            <person name="Guo X."/>
            <person name="Li L."/>
            <person name="Luo R."/>
            <person name="Xu F."/>
            <person name="Yang P."/>
            <person name="Zhang L."/>
            <person name="Wang X."/>
            <person name="Qi H."/>
            <person name="Xiong Z."/>
            <person name="Que H."/>
            <person name="Xie Y."/>
            <person name="Holland P.W."/>
            <person name="Paps J."/>
            <person name="Zhu Y."/>
            <person name="Wu F."/>
            <person name="Chen Y."/>
            <person name="Wang J."/>
            <person name="Peng C."/>
            <person name="Meng J."/>
            <person name="Yang L."/>
            <person name="Liu J."/>
            <person name="Wen B."/>
            <person name="Zhang N."/>
            <person name="Huang Z."/>
            <person name="Zhu Q."/>
            <person name="Feng Y."/>
            <person name="Mount A."/>
            <person name="Hedgecock D."/>
            <person name="Xu Z."/>
            <person name="Liu Y."/>
            <person name="Domazet-Loso T."/>
            <person name="Du Y."/>
            <person name="Sun X."/>
            <person name="Zhang S."/>
            <person name="Liu B."/>
            <person name="Cheng P."/>
            <person name="Jiang X."/>
            <person name="Li J."/>
            <person name="Fan D."/>
            <person name="Wang W."/>
            <person name="Fu W."/>
            <person name="Wang T."/>
            <person name="Wang B."/>
            <person name="Zhang J."/>
            <person name="Peng Z."/>
            <person name="Li Y."/>
            <person name="Li N."/>
            <person name="Wang J."/>
            <person name="Chen M."/>
            <person name="He Y."/>
            <person name="Tan F."/>
            <person name="Song X."/>
            <person name="Zheng Q."/>
            <person name="Huang R."/>
            <person name="Yang H."/>
            <person name="Du X."/>
            <person name="Chen L."/>
            <person name="Yang M."/>
            <person name="Gaffney P.M."/>
            <person name="Wang S."/>
            <person name="Luo L."/>
            <person name="She Z."/>
            <person name="Ming Y."/>
            <person name="Huang W."/>
            <person name="Zhang S."/>
            <person name="Huang B."/>
            <person name="Zhang Y."/>
            <person name="Qu T."/>
            <person name="Ni P."/>
            <person name="Miao G."/>
            <person name="Wang J."/>
            <person name="Wang Q."/>
            <person name="Steinberg C.E."/>
            <person name="Wang H."/>
            <person name="Li N."/>
            <person name="Qian L."/>
            <person name="Zhang G."/>
            <person name="Li Y."/>
            <person name="Yang H."/>
            <person name="Liu X."/>
            <person name="Wang J."/>
            <person name="Yin Y."/>
            <person name="Wang J."/>
        </authorList>
    </citation>
    <scope>NUCLEOTIDE SEQUENCE [LARGE SCALE GENOMIC DNA]</scope>
    <source>
        <strain evidence="1">05x7-T-G4-1.051#20</strain>
    </source>
</reference>
<proteinExistence type="predicted"/>
<sequence>MPKNFPCPLMLDGRPEVAVETMQVCQIIPPDLWRKLKKEETKHTPVTVSYTTAVKSWPCDHRDDNTATVYRGMNLNTITVSREIRDPCWL</sequence>
<protein>
    <submittedName>
        <fullName evidence="1">Uncharacterized protein</fullName>
    </submittedName>
</protein>
<gene>
    <name evidence="1" type="ORF">CGI_10011687</name>
</gene>
<dbReference type="EMBL" id="JH817028">
    <property type="protein sequence ID" value="EKC32904.1"/>
    <property type="molecule type" value="Genomic_DNA"/>
</dbReference>